<dbReference type="AlphaFoldDB" id="A0A934W5J8"/>
<keyword evidence="1" id="KW-0812">Transmembrane</keyword>
<dbReference type="EMBL" id="JAEPBG010000003">
    <property type="protein sequence ID" value="MBK4735042.1"/>
    <property type="molecule type" value="Genomic_DNA"/>
</dbReference>
<proteinExistence type="predicted"/>
<organism evidence="3 4">
    <name type="scientific">Noviherbaspirillum pedocola</name>
    <dbReference type="NCBI Taxonomy" id="2801341"/>
    <lineage>
        <taxon>Bacteria</taxon>
        <taxon>Pseudomonadati</taxon>
        <taxon>Pseudomonadota</taxon>
        <taxon>Betaproteobacteria</taxon>
        <taxon>Burkholderiales</taxon>
        <taxon>Oxalobacteraceae</taxon>
        <taxon>Noviherbaspirillum</taxon>
    </lineage>
</organism>
<evidence type="ECO:0008006" key="5">
    <source>
        <dbReference type="Google" id="ProtNLM"/>
    </source>
</evidence>
<dbReference type="RefSeq" id="WP_200591801.1">
    <property type="nucleotide sequence ID" value="NZ_JAEPBG010000003.1"/>
</dbReference>
<protein>
    <recommendedName>
        <fullName evidence="5">PEP-CTERM protein-sorting domain-containing protein</fullName>
    </recommendedName>
</protein>
<keyword evidence="1" id="KW-0472">Membrane</keyword>
<comment type="caution">
    <text evidence="3">The sequence shown here is derived from an EMBL/GenBank/DDBJ whole genome shotgun (WGS) entry which is preliminary data.</text>
</comment>
<evidence type="ECO:0000313" key="4">
    <source>
        <dbReference type="Proteomes" id="UP000622890"/>
    </source>
</evidence>
<keyword evidence="4" id="KW-1185">Reference proteome</keyword>
<evidence type="ECO:0000313" key="3">
    <source>
        <dbReference type="EMBL" id="MBK4735042.1"/>
    </source>
</evidence>
<keyword evidence="1" id="KW-1133">Transmembrane helix</keyword>
<reference evidence="3" key="1">
    <citation type="submission" date="2021-01" db="EMBL/GenBank/DDBJ databases">
        <title>Genome sequence of strain Noviherbaspirillum sp. DKR-6.</title>
        <authorList>
            <person name="Chaudhary D.K."/>
        </authorList>
    </citation>
    <scope>NUCLEOTIDE SEQUENCE</scope>
    <source>
        <strain evidence="3">DKR-6</strain>
    </source>
</reference>
<gene>
    <name evidence="3" type="ORF">JJB74_10520</name>
</gene>
<evidence type="ECO:0000256" key="1">
    <source>
        <dbReference type="SAM" id="Phobius"/>
    </source>
</evidence>
<feature type="chain" id="PRO_5036955281" description="PEP-CTERM protein-sorting domain-containing protein" evidence="2">
    <location>
        <begin position="21"/>
        <end position="170"/>
    </location>
</feature>
<feature type="signal peptide" evidence="2">
    <location>
        <begin position="1"/>
        <end position="20"/>
    </location>
</feature>
<keyword evidence="2" id="KW-0732">Signal</keyword>
<feature type="transmembrane region" description="Helical" evidence="1">
    <location>
        <begin position="150"/>
        <end position="168"/>
    </location>
</feature>
<accession>A0A934W5J8</accession>
<sequence>MMFRVSHVISIILHASFLAAAPFPNLLASTMTCRMDVHSGAGETAENLKYCNRYFPARSGISNAVENSPSSFILSNSGRFIDLAGSQSGSSRGEVYFRPIRFRHLSVRILIPIDGIRISVQIFISGPVAAGNDNPSFAFCEDSPKPVPEASAISLLAIVLLAMLTGAWSR</sequence>
<dbReference type="Proteomes" id="UP000622890">
    <property type="component" value="Unassembled WGS sequence"/>
</dbReference>
<evidence type="ECO:0000256" key="2">
    <source>
        <dbReference type="SAM" id="SignalP"/>
    </source>
</evidence>
<name>A0A934W5J8_9BURK</name>